<dbReference type="SMART" id="SM00345">
    <property type="entry name" value="HTH_GNTR"/>
    <property type="match status" value="1"/>
</dbReference>
<dbReference type="PANTHER" id="PTHR44846:SF1">
    <property type="entry name" value="MANNOSYL-D-GLYCERATE TRANSPORT_METABOLISM SYSTEM REPRESSOR MNGR-RELATED"/>
    <property type="match status" value="1"/>
</dbReference>
<dbReference type="PRINTS" id="PR00035">
    <property type="entry name" value="HTHGNTR"/>
</dbReference>
<dbReference type="RefSeq" id="WP_117227314.1">
    <property type="nucleotide sequence ID" value="NZ_CP061725.1"/>
</dbReference>
<dbReference type="GO" id="GO:0045892">
    <property type="term" value="P:negative regulation of DNA-templated transcription"/>
    <property type="evidence" value="ECO:0007669"/>
    <property type="project" value="TreeGrafter"/>
</dbReference>
<comment type="caution">
    <text evidence="5">The sequence shown here is derived from an EMBL/GenBank/DDBJ whole genome shotgun (WGS) entry which is preliminary data.</text>
</comment>
<dbReference type="Proteomes" id="UP000262621">
    <property type="component" value="Unassembled WGS sequence"/>
</dbReference>
<keyword evidence="3" id="KW-0804">Transcription</keyword>
<dbReference type="InterPro" id="IPR000524">
    <property type="entry name" value="Tscrpt_reg_HTH_GntR"/>
</dbReference>
<dbReference type="SMART" id="SM00866">
    <property type="entry name" value="UTRA"/>
    <property type="match status" value="1"/>
</dbReference>
<organism evidence="5 6">
    <name type="scientific">Micromonospora craniellae</name>
    <dbReference type="NCBI Taxonomy" id="2294034"/>
    <lineage>
        <taxon>Bacteria</taxon>
        <taxon>Bacillati</taxon>
        <taxon>Actinomycetota</taxon>
        <taxon>Actinomycetes</taxon>
        <taxon>Micromonosporales</taxon>
        <taxon>Micromonosporaceae</taxon>
        <taxon>Micromonospora</taxon>
    </lineage>
</organism>
<dbReference type="InterPro" id="IPR036388">
    <property type="entry name" value="WH-like_DNA-bd_sf"/>
</dbReference>
<dbReference type="InterPro" id="IPR011663">
    <property type="entry name" value="UTRA"/>
</dbReference>
<evidence type="ECO:0000313" key="6">
    <source>
        <dbReference type="Proteomes" id="UP000262621"/>
    </source>
</evidence>
<accession>A0A372G253</accession>
<evidence type="ECO:0000313" key="5">
    <source>
        <dbReference type="EMBL" id="RFS47063.1"/>
    </source>
</evidence>
<feature type="domain" description="HTH gntR-type" evidence="4">
    <location>
        <begin position="11"/>
        <end position="79"/>
    </location>
</feature>
<dbReference type="InterPro" id="IPR028978">
    <property type="entry name" value="Chorismate_lyase_/UTRA_dom_sf"/>
</dbReference>
<dbReference type="InterPro" id="IPR036390">
    <property type="entry name" value="WH_DNA-bd_sf"/>
</dbReference>
<reference evidence="5 6" key="1">
    <citation type="submission" date="2018-08" db="EMBL/GenBank/DDBJ databases">
        <title>Verrucosispora craniellae sp. nov., isolated from a marine sponge in the South China Sea.</title>
        <authorList>
            <person name="Li L."/>
            <person name="Lin H.W."/>
        </authorList>
    </citation>
    <scope>NUCLEOTIDE SEQUENCE [LARGE SCALE GENOMIC DNA]</scope>
    <source>
        <strain evidence="5 6">LHW63014</strain>
    </source>
</reference>
<dbReference type="SUPFAM" id="SSF46785">
    <property type="entry name" value="Winged helix' DNA-binding domain"/>
    <property type="match status" value="1"/>
</dbReference>
<sequence length="264" mass="28489">MGEATAGGRPTARYRQIAADLATRIRQGEYEPGEALPAQRDLSAHYGVTLMTLRQALQELSDEGLIVQQAGRGTYVTPVQAAYRVDTLRSFTEDLREQGHDVVTQVLSGAMRRPPAWVVDRFGDGGGERALRLERLRLLNGRPAIHQVSWVRPPYGATIRDRDFVRTSLYAALADAGVAILRASERIVPSLLAAPAAGHLRQPPGSPVFVSERTTVALDGTAVVVDRAVVVGDAMEIRAERAATRLSVRWGAVRSPVAPGDGTP</sequence>
<dbReference type="AlphaFoldDB" id="A0A372G253"/>
<evidence type="ECO:0000256" key="1">
    <source>
        <dbReference type="ARBA" id="ARBA00023015"/>
    </source>
</evidence>
<dbReference type="Pfam" id="PF07702">
    <property type="entry name" value="UTRA"/>
    <property type="match status" value="1"/>
</dbReference>
<dbReference type="OrthoDB" id="3579313at2"/>
<name>A0A372G253_9ACTN</name>
<gene>
    <name evidence="5" type="ORF">D0Q02_07865</name>
</gene>
<proteinExistence type="predicted"/>
<dbReference type="GO" id="GO:0003677">
    <property type="term" value="F:DNA binding"/>
    <property type="evidence" value="ECO:0007669"/>
    <property type="project" value="UniProtKB-KW"/>
</dbReference>
<keyword evidence="1" id="KW-0805">Transcription regulation</keyword>
<dbReference type="Gene3D" id="1.10.10.10">
    <property type="entry name" value="Winged helix-like DNA-binding domain superfamily/Winged helix DNA-binding domain"/>
    <property type="match status" value="1"/>
</dbReference>
<dbReference type="Gene3D" id="3.40.1410.10">
    <property type="entry name" value="Chorismate lyase-like"/>
    <property type="match status" value="1"/>
</dbReference>
<dbReference type="EMBL" id="QVFU01000005">
    <property type="protein sequence ID" value="RFS47063.1"/>
    <property type="molecule type" value="Genomic_DNA"/>
</dbReference>
<keyword evidence="6" id="KW-1185">Reference proteome</keyword>
<evidence type="ECO:0000259" key="4">
    <source>
        <dbReference type="PROSITE" id="PS50949"/>
    </source>
</evidence>
<evidence type="ECO:0000256" key="3">
    <source>
        <dbReference type="ARBA" id="ARBA00023163"/>
    </source>
</evidence>
<dbReference type="SUPFAM" id="SSF64288">
    <property type="entry name" value="Chorismate lyase-like"/>
    <property type="match status" value="1"/>
</dbReference>
<dbReference type="InterPro" id="IPR050679">
    <property type="entry name" value="Bact_HTH_transcr_reg"/>
</dbReference>
<dbReference type="CDD" id="cd07377">
    <property type="entry name" value="WHTH_GntR"/>
    <property type="match status" value="1"/>
</dbReference>
<keyword evidence="2" id="KW-0238">DNA-binding</keyword>
<protein>
    <submittedName>
        <fullName evidence="5">GntR family transcriptional regulator</fullName>
    </submittedName>
</protein>
<dbReference type="PANTHER" id="PTHR44846">
    <property type="entry name" value="MANNOSYL-D-GLYCERATE TRANSPORT/METABOLISM SYSTEM REPRESSOR MNGR-RELATED"/>
    <property type="match status" value="1"/>
</dbReference>
<dbReference type="Pfam" id="PF00392">
    <property type="entry name" value="GntR"/>
    <property type="match status" value="1"/>
</dbReference>
<dbReference type="PROSITE" id="PS50949">
    <property type="entry name" value="HTH_GNTR"/>
    <property type="match status" value="1"/>
</dbReference>
<dbReference type="GO" id="GO:0003700">
    <property type="term" value="F:DNA-binding transcription factor activity"/>
    <property type="evidence" value="ECO:0007669"/>
    <property type="project" value="InterPro"/>
</dbReference>
<evidence type="ECO:0000256" key="2">
    <source>
        <dbReference type="ARBA" id="ARBA00023125"/>
    </source>
</evidence>